<feature type="compositionally biased region" description="Acidic residues" evidence="1">
    <location>
        <begin position="22"/>
        <end position="32"/>
    </location>
</feature>
<dbReference type="KEGG" id="gtt:GUITHDRAFT_99037"/>
<dbReference type="GeneID" id="17311866"/>
<accession>L1K3T3</accession>
<dbReference type="AlphaFoldDB" id="L1K3T3"/>
<organism evidence="2">
    <name type="scientific">Guillardia theta (strain CCMP2712)</name>
    <name type="common">Cryptophyte</name>
    <dbReference type="NCBI Taxonomy" id="905079"/>
    <lineage>
        <taxon>Eukaryota</taxon>
        <taxon>Cryptophyceae</taxon>
        <taxon>Pyrenomonadales</taxon>
        <taxon>Geminigeraceae</taxon>
        <taxon>Guillardia</taxon>
    </lineage>
</organism>
<name>L1K3T3_GUITC</name>
<feature type="compositionally biased region" description="Basic and acidic residues" evidence="1">
    <location>
        <begin position="1"/>
        <end position="21"/>
    </location>
</feature>
<evidence type="ECO:0000313" key="3">
    <source>
        <dbReference type="EnsemblProtists" id="EKX55254"/>
    </source>
</evidence>
<evidence type="ECO:0000313" key="2">
    <source>
        <dbReference type="EMBL" id="EKX55254.1"/>
    </source>
</evidence>
<dbReference type="HOGENOM" id="CLU_1268984_0_0_1"/>
<reference evidence="3" key="3">
    <citation type="submission" date="2015-06" db="UniProtKB">
        <authorList>
            <consortium name="EnsemblProtists"/>
        </authorList>
    </citation>
    <scope>IDENTIFICATION</scope>
</reference>
<reference evidence="2 4" key="1">
    <citation type="journal article" date="2012" name="Nature">
        <title>Algal genomes reveal evolutionary mosaicism and the fate of nucleomorphs.</title>
        <authorList>
            <consortium name="DOE Joint Genome Institute"/>
            <person name="Curtis B.A."/>
            <person name="Tanifuji G."/>
            <person name="Burki F."/>
            <person name="Gruber A."/>
            <person name="Irimia M."/>
            <person name="Maruyama S."/>
            <person name="Arias M.C."/>
            <person name="Ball S.G."/>
            <person name="Gile G.H."/>
            <person name="Hirakawa Y."/>
            <person name="Hopkins J.F."/>
            <person name="Kuo A."/>
            <person name="Rensing S.A."/>
            <person name="Schmutz J."/>
            <person name="Symeonidi A."/>
            <person name="Elias M."/>
            <person name="Eveleigh R.J."/>
            <person name="Herman E.K."/>
            <person name="Klute M.J."/>
            <person name="Nakayama T."/>
            <person name="Obornik M."/>
            <person name="Reyes-Prieto A."/>
            <person name="Armbrust E.V."/>
            <person name="Aves S.J."/>
            <person name="Beiko R.G."/>
            <person name="Coutinho P."/>
            <person name="Dacks J.B."/>
            <person name="Durnford D.G."/>
            <person name="Fast N.M."/>
            <person name="Green B.R."/>
            <person name="Grisdale C.J."/>
            <person name="Hempel F."/>
            <person name="Henrissat B."/>
            <person name="Hoppner M.P."/>
            <person name="Ishida K."/>
            <person name="Kim E."/>
            <person name="Koreny L."/>
            <person name="Kroth P.G."/>
            <person name="Liu Y."/>
            <person name="Malik S.B."/>
            <person name="Maier U.G."/>
            <person name="McRose D."/>
            <person name="Mock T."/>
            <person name="Neilson J.A."/>
            <person name="Onodera N.T."/>
            <person name="Poole A.M."/>
            <person name="Pritham E.J."/>
            <person name="Richards T.A."/>
            <person name="Rocap G."/>
            <person name="Roy S.W."/>
            <person name="Sarai C."/>
            <person name="Schaack S."/>
            <person name="Shirato S."/>
            <person name="Slamovits C.H."/>
            <person name="Spencer D.F."/>
            <person name="Suzuki S."/>
            <person name="Worden A.Z."/>
            <person name="Zauner S."/>
            <person name="Barry K."/>
            <person name="Bell C."/>
            <person name="Bharti A.K."/>
            <person name="Crow J.A."/>
            <person name="Grimwood J."/>
            <person name="Kramer R."/>
            <person name="Lindquist E."/>
            <person name="Lucas S."/>
            <person name="Salamov A."/>
            <person name="McFadden G.I."/>
            <person name="Lane C.E."/>
            <person name="Keeling P.J."/>
            <person name="Gray M.W."/>
            <person name="Grigoriev I.V."/>
            <person name="Archibald J.M."/>
        </authorList>
    </citation>
    <scope>NUCLEOTIDE SEQUENCE</scope>
    <source>
        <strain evidence="2 4">CCMP2712</strain>
    </source>
</reference>
<dbReference type="Proteomes" id="UP000011087">
    <property type="component" value="Unassembled WGS sequence"/>
</dbReference>
<feature type="region of interest" description="Disordered" evidence="1">
    <location>
        <begin position="1"/>
        <end position="32"/>
    </location>
</feature>
<evidence type="ECO:0000313" key="4">
    <source>
        <dbReference type="Proteomes" id="UP000011087"/>
    </source>
</evidence>
<protein>
    <submittedName>
        <fullName evidence="2 3">Uncharacterized protein</fullName>
    </submittedName>
</protein>
<keyword evidence="4" id="KW-1185">Reference proteome</keyword>
<proteinExistence type="predicted"/>
<dbReference type="RefSeq" id="XP_005842234.1">
    <property type="nucleotide sequence ID" value="XM_005842177.1"/>
</dbReference>
<reference evidence="4" key="2">
    <citation type="submission" date="2012-11" db="EMBL/GenBank/DDBJ databases">
        <authorList>
            <person name="Kuo A."/>
            <person name="Curtis B.A."/>
            <person name="Tanifuji G."/>
            <person name="Burki F."/>
            <person name="Gruber A."/>
            <person name="Irimia M."/>
            <person name="Maruyama S."/>
            <person name="Arias M.C."/>
            <person name="Ball S.G."/>
            <person name="Gile G.H."/>
            <person name="Hirakawa Y."/>
            <person name="Hopkins J.F."/>
            <person name="Rensing S.A."/>
            <person name="Schmutz J."/>
            <person name="Symeonidi A."/>
            <person name="Elias M."/>
            <person name="Eveleigh R.J."/>
            <person name="Herman E.K."/>
            <person name="Klute M.J."/>
            <person name="Nakayama T."/>
            <person name="Obornik M."/>
            <person name="Reyes-Prieto A."/>
            <person name="Armbrust E.V."/>
            <person name="Aves S.J."/>
            <person name="Beiko R.G."/>
            <person name="Coutinho P."/>
            <person name="Dacks J.B."/>
            <person name="Durnford D.G."/>
            <person name="Fast N.M."/>
            <person name="Green B.R."/>
            <person name="Grisdale C."/>
            <person name="Hempe F."/>
            <person name="Henrissat B."/>
            <person name="Hoppner M.P."/>
            <person name="Ishida K.-I."/>
            <person name="Kim E."/>
            <person name="Koreny L."/>
            <person name="Kroth P.G."/>
            <person name="Liu Y."/>
            <person name="Malik S.-B."/>
            <person name="Maier U.G."/>
            <person name="McRose D."/>
            <person name="Mock T."/>
            <person name="Neilson J.A."/>
            <person name="Onodera N.T."/>
            <person name="Poole A.M."/>
            <person name="Pritham E.J."/>
            <person name="Richards T.A."/>
            <person name="Rocap G."/>
            <person name="Roy S.W."/>
            <person name="Sarai C."/>
            <person name="Schaack S."/>
            <person name="Shirato S."/>
            <person name="Slamovits C.H."/>
            <person name="Spencer D.F."/>
            <person name="Suzuki S."/>
            <person name="Worden A.Z."/>
            <person name="Zauner S."/>
            <person name="Barry K."/>
            <person name="Bell C."/>
            <person name="Bharti A.K."/>
            <person name="Crow J.A."/>
            <person name="Grimwood J."/>
            <person name="Kramer R."/>
            <person name="Lindquist E."/>
            <person name="Lucas S."/>
            <person name="Salamov A."/>
            <person name="McFadden G.I."/>
            <person name="Lane C.E."/>
            <person name="Keeling P.J."/>
            <person name="Gray M.W."/>
            <person name="Grigoriev I.V."/>
            <person name="Archibald J.M."/>
        </authorList>
    </citation>
    <scope>NUCLEOTIDE SEQUENCE</scope>
    <source>
        <strain evidence="4">CCMP2712</strain>
    </source>
</reference>
<dbReference type="EMBL" id="JH992965">
    <property type="protein sequence ID" value="EKX55254.1"/>
    <property type="molecule type" value="Genomic_DNA"/>
</dbReference>
<evidence type="ECO:0000256" key="1">
    <source>
        <dbReference type="SAM" id="MobiDB-lite"/>
    </source>
</evidence>
<gene>
    <name evidence="2" type="ORF">GUITHDRAFT_99037</name>
</gene>
<sequence>MAGGKGGREEEMKENELREENQDSGDGMEDPETVFCDNSAGRRGRIICDAKYPHQVLHVDGRAAALGGQGESAFLGRRLARCLNMIVYRNRGACAPDANSDFENLITDCIQEGKAVVLNCAENEICKTLCVLPTTSADMRSVDILMYPTCLSLDSCGSCKKKTALTKRQISFNHQQEKLNTIFGDHCTRTLSAAFDDRELYSKNNEVVHTGRSVSSTN</sequence>
<dbReference type="EnsemblProtists" id="EKX55254">
    <property type="protein sequence ID" value="EKX55254"/>
    <property type="gene ID" value="GUITHDRAFT_99037"/>
</dbReference>
<dbReference type="PaxDb" id="55529-EKX55254"/>